<dbReference type="STRING" id="298654.FraEuI1c_4986"/>
<dbReference type="Proteomes" id="UP000002484">
    <property type="component" value="Chromosome"/>
</dbReference>
<feature type="region of interest" description="Disordered" evidence="1">
    <location>
        <begin position="1"/>
        <end position="31"/>
    </location>
</feature>
<dbReference type="Pfam" id="PF14907">
    <property type="entry name" value="NTP_transf_5"/>
    <property type="match status" value="1"/>
</dbReference>
<evidence type="ECO:0000313" key="3">
    <source>
        <dbReference type="Proteomes" id="UP000002484"/>
    </source>
</evidence>
<evidence type="ECO:0000313" key="2">
    <source>
        <dbReference type="EMBL" id="ADP82975.1"/>
    </source>
</evidence>
<dbReference type="AlphaFoldDB" id="E3J325"/>
<dbReference type="KEGG" id="fri:FraEuI1c_4986"/>
<accession>E3J325</accession>
<keyword evidence="3" id="KW-1185">Reference proteome</keyword>
<evidence type="ECO:0000256" key="1">
    <source>
        <dbReference type="SAM" id="MobiDB-lite"/>
    </source>
</evidence>
<evidence type="ECO:0008006" key="4">
    <source>
        <dbReference type="Google" id="ProtNLM"/>
    </source>
</evidence>
<dbReference type="EMBL" id="CP002299">
    <property type="protein sequence ID" value="ADP82975.1"/>
    <property type="molecule type" value="Genomic_DNA"/>
</dbReference>
<reference evidence="2 3" key="1">
    <citation type="submission" date="2010-10" db="EMBL/GenBank/DDBJ databases">
        <title>Complete sequence of Frankia sp. EuI1c.</title>
        <authorList>
            <consortium name="US DOE Joint Genome Institute"/>
            <person name="Lucas S."/>
            <person name="Copeland A."/>
            <person name="Lapidus A."/>
            <person name="Cheng J.-F."/>
            <person name="Bruce D."/>
            <person name="Goodwin L."/>
            <person name="Pitluck S."/>
            <person name="Chertkov O."/>
            <person name="Detter J.C."/>
            <person name="Han C."/>
            <person name="Tapia R."/>
            <person name="Land M."/>
            <person name="Hauser L."/>
            <person name="Jeffries C."/>
            <person name="Kyrpides N."/>
            <person name="Ivanova N."/>
            <person name="Mikhailova N."/>
            <person name="Beauchemin N."/>
            <person name="Sen A."/>
            <person name="Sur S.A."/>
            <person name="Gtari M."/>
            <person name="Wall L."/>
            <person name="Tisa L."/>
            <person name="Woyke T."/>
        </authorList>
    </citation>
    <scope>NUCLEOTIDE SEQUENCE [LARGE SCALE GENOMIC DNA]</scope>
    <source>
        <strain evidence="3">DSM 45817 / CECT 9037 / EuI1c</strain>
    </source>
</reference>
<dbReference type="OrthoDB" id="3213276at2"/>
<dbReference type="HOGENOM" id="CLU_784714_0_0_11"/>
<protein>
    <recommendedName>
        <fullName evidence="4">Nucleotidyltransferase family protein</fullName>
    </recommendedName>
</protein>
<dbReference type="InterPro" id="IPR039498">
    <property type="entry name" value="NTP_transf_5"/>
</dbReference>
<dbReference type="RefSeq" id="WP_013426093.1">
    <property type="nucleotide sequence ID" value="NC_014666.1"/>
</dbReference>
<organism evidence="2 3">
    <name type="scientific">Pseudofrankia inefficax (strain DSM 45817 / CECT 9037 / DDB 130130 / EuI1c)</name>
    <name type="common">Frankia inefficax</name>
    <dbReference type="NCBI Taxonomy" id="298654"/>
    <lineage>
        <taxon>Bacteria</taxon>
        <taxon>Bacillati</taxon>
        <taxon>Actinomycetota</taxon>
        <taxon>Actinomycetes</taxon>
        <taxon>Frankiales</taxon>
        <taxon>Frankiaceae</taxon>
        <taxon>Pseudofrankia</taxon>
    </lineage>
</organism>
<name>E3J325_PSEI1</name>
<sequence>MSVPTAPSAAGETAAGGHPSPEPGGPRAGDLARRVARAAAELVHDAADAVLIERLHQAGIRPILLKGPVTAQRLYPGEHRPRADCDLLVASGRLAAARAVAVAAGHSPREPSPHAQAYCHPNGQVLDLHWTLPVVSPPADRVWATLSRHRVPFALGGTVVDALDLPAHAFHLLLHTVAAPARTSGARRDLDRAVSAFDLATWRAALEVADELDSRAVVIAALRTGSPACWRLADALGLPVRVPFTSRLWLADQSLLLNAQLILRTASPQRRRTILRRWLVPTRAELAGWSARPEVQAATPAALPPAARLLWYRVHQLALFSVSLRRATRQPPAPAAPAGPRQVPARPERVPSG</sequence>
<dbReference type="InParanoid" id="E3J325"/>
<gene>
    <name evidence="2" type="ordered locus">FraEuI1c_4986</name>
</gene>
<proteinExistence type="predicted"/>
<feature type="region of interest" description="Disordered" evidence="1">
    <location>
        <begin position="330"/>
        <end position="353"/>
    </location>
</feature>